<accession>A0ABY7HG51</accession>
<evidence type="ECO:0000313" key="2">
    <source>
        <dbReference type="EMBL" id="WAS98088.1"/>
    </source>
</evidence>
<feature type="signal peptide" evidence="1">
    <location>
        <begin position="1"/>
        <end position="19"/>
    </location>
</feature>
<name>A0ABY7HG51_9BACT</name>
<protein>
    <recommendedName>
        <fullName evidence="4">Lipoprotein</fullName>
    </recommendedName>
</protein>
<feature type="chain" id="PRO_5047155365" description="Lipoprotein" evidence="1">
    <location>
        <begin position="20"/>
        <end position="514"/>
    </location>
</feature>
<reference evidence="2" key="1">
    <citation type="submission" date="2022-11" db="EMBL/GenBank/DDBJ databases">
        <title>Minimal conservation of predation-associated metabolite biosynthetic gene clusters underscores biosynthetic potential of Myxococcota including descriptions for ten novel species: Archangium lansinium sp. nov., Myxococcus landrumus sp. nov., Nannocystis bai.</title>
        <authorList>
            <person name="Ahearne A."/>
            <person name="Stevens C."/>
            <person name="Dowd S."/>
        </authorList>
    </citation>
    <scope>NUCLEOTIDE SEQUENCE</scope>
    <source>
        <strain evidence="2">Fl3</strain>
    </source>
</reference>
<evidence type="ECO:0000313" key="3">
    <source>
        <dbReference type="Proteomes" id="UP001164459"/>
    </source>
</evidence>
<dbReference type="EMBL" id="CP114040">
    <property type="protein sequence ID" value="WAS98088.1"/>
    <property type="molecule type" value="Genomic_DNA"/>
</dbReference>
<keyword evidence="1" id="KW-0732">Signal</keyword>
<dbReference type="SUPFAM" id="SSF82171">
    <property type="entry name" value="DPP6 N-terminal domain-like"/>
    <property type="match status" value="1"/>
</dbReference>
<sequence length="514" mass="56350">MSHRPAVLVVLLLALPACGDDSPPATGEEGACPLTAPTLLAAAPESFVARRDTYYDLAVVGDELLFTFDSPEDPDRVYWRKSLCGGEPERYAPMAPGLHNVLWIHGPDGPLVYANDRAGSFYLIDDLGDDAATPRRRITGLPAGRVLAYSDAPYIPDTTFVIFYGEGTDNGADLYGVAGVDADYHDMYTHAGDPDVPAWHLGDSVVRMTRPDQRLLLQHDDGTLEWASPRTQERELLLAGVRYFELSPDGSRLLWQPLGDGGSEPVYLRDLDGGDDLQLGSNTHGAQSWHPAENNSGPVYRRVGTWSFTLDGAYALQIGLDGSFAAAVRTDTGEPVEVPAHLYPEDLVVQLSHVLGLRLGDPSQTVAALWDIETGEVREWYRGDHPRPYLSRLDGDLADIFLGDVDGEPDGRLVRVDLRTGDTVELFASIPRSHVPGAPEYIAFTQSRLVEAPFRQHVAFYPSDILAIDPATGARRRLADDVPEVLRLDEGWIYLDLFSDEPGVRALPFPKDMP</sequence>
<organism evidence="2 3">
    <name type="scientific">Nannocystis punicea</name>
    <dbReference type="NCBI Taxonomy" id="2995304"/>
    <lineage>
        <taxon>Bacteria</taxon>
        <taxon>Pseudomonadati</taxon>
        <taxon>Myxococcota</taxon>
        <taxon>Polyangia</taxon>
        <taxon>Nannocystales</taxon>
        <taxon>Nannocystaceae</taxon>
        <taxon>Nannocystis</taxon>
    </lineage>
</organism>
<keyword evidence="3" id="KW-1185">Reference proteome</keyword>
<evidence type="ECO:0008006" key="4">
    <source>
        <dbReference type="Google" id="ProtNLM"/>
    </source>
</evidence>
<evidence type="ECO:0000256" key="1">
    <source>
        <dbReference type="SAM" id="SignalP"/>
    </source>
</evidence>
<dbReference type="RefSeq" id="WP_269040454.1">
    <property type="nucleotide sequence ID" value="NZ_CP114040.1"/>
</dbReference>
<proteinExistence type="predicted"/>
<gene>
    <name evidence="2" type="ORF">O0S08_18270</name>
</gene>
<dbReference type="Proteomes" id="UP001164459">
    <property type="component" value="Chromosome"/>
</dbReference>